<keyword evidence="3" id="KW-1185">Reference proteome</keyword>
<accession>A0A256EYU2</accession>
<dbReference type="EMBL" id="NNRL01000169">
    <property type="protein sequence ID" value="OYR07606.1"/>
    <property type="molecule type" value="Genomic_DNA"/>
</dbReference>
<dbReference type="Gene3D" id="3.30.1780.10">
    <property type="entry name" value="ornithine cyclodeaminase, domain 1"/>
    <property type="match status" value="1"/>
</dbReference>
<dbReference type="PANTHER" id="PTHR13812">
    <property type="entry name" value="KETIMINE REDUCTASE MU-CRYSTALLIN"/>
    <property type="match status" value="1"/>
</dbReference>
<dbReference type="GO" id="GO:0019752">
    <property type="term" value="P:carboxylic acid metabolic process"/>
    <property type="evidence" value="ECO:0007669"/>
    <property type="project" value="UniProtKB-ARBA"/>
</dbReference>
<name>A0A256EYU2_9HYPH</name>
<dbReference type="GO" id="GO:0016491">
    <property type="term" value="F:oxidoreductase activity"/>
    <property type="evidence" value="ECO:0007669"/>
    <property type="project" value="UniProtKB-ARBA"/>
</dbReference>
<dbReference type="InterPro" id="IPR003462">
    <property type="entry name" value="ODC_Mu_crystall"/>
</dbReference>
<evidence type="ECO:0000256" key="1">
    <source>
        <dbReference type="ARBA" id="ARBA00008903"/>
    </source>
</evidence>
<dbReference type="InterPro" id="IPR036291">
    <property type="entry name" value="NAD(P)-bd_dom_sf"/>
</dbReference>
<reference evidence="2 3" key="1">
    <citation type="submission" date="2017-07" db="EMBL/GenBank/DDBJ databases">
        <title>Phylogenetic study on the rhizospheric bacterium Ochrobactrum sp. A44.</title>
        <authorList>
            <person name="Krzyzanowska D.M."/>
            <person name="Ossowicki A."/>
            <person name="Rajewska M."/>
            <person name="Maciag T."/>
            <person name="Kaczynski Z."/>
            <person name="Czerwicka M."/>
            <person name="Jafra S."/>
        </authorList>
    </citation>
    <scope>NUCLEOTIDE SEQUENCE [LARGE SCALE GENOMIC DNA]</scope>
    <source>
        <strain evidence="2 3">OgA9a</strain>
    </source>
</reference>
<dbReference type="SUPFAM" id="SSF51735">
    <property type="entry name" value="NAD(P)-binding Rossmann-fold domains"/>
    <property type="match status" value="1"/>
</dbReference>
<gene>
    <name evidence="2" type="ORF">CEV33_3729</name>
</gene>
<evidence type="ECO:0000313" key="2">
    <source>
        <dbReference type="EMBL" id="OYR07606.1"/>
    </source>
</evidence>
<sequence length="321" mass="34990">MLDAEQTHRLLDFRYLVEALQRAHLDPMPAVDEIVMTEPGGDQARSFIALPAWSAGQKIGIKLVTVFPDNPHAEPQRPSNQGLYVLFDGNNGTPSLLIDGTALTLRKTAADSALGVRLLAREDCRNLLLIGAGGLAPYVAQAIYSVRPSLKRIMIWNRTHHKALELAKHLNQASCFNELNTSIEIVAVTDLDDAIAQADIISCATMANKPLVKGRLLKSGAHVDLIGGWRPDMRECDDDTIRAAKLFTDSRTFSLECGDFTQAVESGAMNWSDLQGDLFDLCSGNVSGRLSAEQITLFKNAGGGHLDLFTAQALLKRLTQQ</sequence>
<dbReference type="PIRSF" id="PIRSF001439">
    <property type="entry name" value="CryM"/>
    <property type="match status" value="1"/>
</dbReference>
<dbReference type="Proteomes" id="UP000216478">
    <property type="component" value="Unassembled WGS sequence"/>
</dbReference>
<dbReference type="Gene3D" id="3.40.50.720">
    <property type="entry name" value="NAD(P)-binding Rossmann-like Domain"/>
    <property type="match status" value="1"/>
</dbReference>
<dbReference type="FunFam" id="3.40.50.720:FF:000311">
    <property type="entry name" value="Ornithine cyclodeaminase"/>
    <property type="match status" value="1"/>
</dbReference>
<comment type="similarity">
    <text evidence="1">Belongs to the ornithine cyclodeaminase/mu-crystallin family.</text>
</comment>
<proteinExistence type="inferred from homology"/>
<organism evidence="2 3">
    <name type="scientific">Brucella grignonensis</name>
    <dbReference type="NCBI Taxonomy" id="94627"/>
    <lineage>
        <taxon>Bacteria</taxon>
        <taxon>Pseudomonadati</taxon>
        <taxon>Pseudomonadota</taxon>
        <taxon>Alphaproteobacteria</taxon>
        <taxon>Hyphomicrobiales</taxon>
        <taxon>Brucellaceae</taxon>
        <taxon>Brucella/Ochrobactrum group</taxon>
        <taxon>Brucella</taxon>
    </lineage>
</organism>
<dbReference type="PANTHER" id="PTHR13812:SF19">
    <property type="entry name" value="KETIMINE REDUCTASE MU-CRYSTALLIN"/>
    <property type="match status" value="1"/>
</dbReference>
<dbReference type="Pfam" id="PF02423">
    <property type="entry name" value="OCD_Mu_crystall"/>
    <property type="match status" value="1"/>
</dbReference>
<evidence type="ECO:0000313" key="3">
    <source>
        <dbReference type="Proteomes" id="UP000216478"/>
    </source>
</evidence>
<comment type="caution">
    <text evidence="2">The sequence shown here is derived from an EMBL/GenBank/DDBJ whole genome shotgun (WGS) entry which is preliminary data.</text>
</comment>
<dbReference type="GO" id="GO:0005737">
    <property type="term" value="C:cytoplasm"/>
    <property type="evidence" value="ECO:0007669"/>
    <property type="project" value="TreeGrafter"/>
</dbReference>
<protein>
    <submittedName>
        <fullName evidence="2">Ornithine cyclodeaminase/mu-crystallin family protein</fullName>
    </submittedName>
</protein>
<dbReference type="AlphaFoldDB" id="A0A256EYU2"/>
<dbReference type="InterPro" id="IPR023401">
    <property type="entry name" value="ODC_N"/>
</dbReference>